<dbReference type="Gene3D" id="3.40.640.10">
    <property type="entry name" value="Type I PLP-dependent aspartate aminotransferase-like (Major domain)"/>
    <property type="match status" value="1"/>
</dbReference>
<keyword evidence="4" id="KW-0238">DNA-binding</keyword>
<dbReference type="CDD" id="cd00609">
    <property type="entry name" value="AAT_like"/>
    <property type="match status" value="1"/>
</dbReference>
<feature type="domain" description="HTH gntR-type" evidence="6">
    <location>
        <begin position="13"/>
        <end position="81"/>
    </location>
</feature>
<comment type="caution">
    <text evidence="7">The sequence shown here is derived from an EMBL/GenBank/DDBJ whole genome shotgun (WGS) entry which is preliminary data.</text>
</comment>
<dbReference type="InterPro" id="IPR000524">
    <property type="entry name" value="Tscrpt_reg_HTH_GntR"/>
</dbReference>
<keyword evidence="5" id="KW-0804">Transcription</keyword>
<comment type="similarity">
    <text evidence="1">In the C-terminal section; belongs to the class-I pyridoxal-phosphate-dependent aminotransferase family.</text>
</comment>
<evidence type="ECO:0000313" key="7">
    <source>
        <dbReference type="EMBL" id="GAA0895346.1"/>
    </source>
</evidence>
<evidence type="ECO:0000256" key="5">
    <source>
        <dbReference type="ARBA" id="ARBA00023163"/>
    </source>
</evidence>
<dbReference type="Pfam" id="PF00392">
    <property type="entry name" value="GntR"/>
    <property type="match status" value="1"/>
</dbReference>
<dbReference type="InterPro" id="IPR036388">
    <property type="entry name" value="WH-like_DNA-bd_sf"/>
</dbReference>
<dbReference type="PANTHER" id="PTHR46577">
    <property type="entry name" value="HTH-TYPE TRANSCRIPTIONAL REGULATORY PROTEIN GABR"/>
    <property type="match status" value="1"/>
</dbReference>
<dbReference type="PANTHER" id="PTHR46577:SF1">
    <property type="entry name" value="HTH-TYPE TRANSCRIPTIONAL REGULATORY PROTEIN GABR"/>
    <property type="match status" value="1"/>
</dbReference>
<evidence type="ECO:0000256" key="4">
    <source>
        <dbReference type="ARBA" id="ARBA00023125"/>
    </source>
</evidence>
<dbReference type="Gene3D" id="1.10.10.10">
    <property type="entry name" value="Winged helix-like DNA-binding domain superfamily/Winged helix DNA-binding domain"/>
    <property type="match status" value="1"/>
</dbReference>
<keyword evidence="2" id="KW-0663">Pyridoxal phosphate</keyword>
<dbReference type="InterPro" id="IPR015421">
    <property type="entry name" value="PyrdxlP-dep_Trfase_major"/>
</dbReference>
<organism evidence="7 8">
    <name type="scientific">Pseudonocardia zijingensis</name>
    <dbReference type="NCBI Taxonomy" id="153376"/>
    <lineage>
        <taxon>Bacteria</taxon>
        <taxon>Bacillati</taxon>
        <taxon>Actinomycetota</taxon>
        <taxon>Actinomycetes</taxon>
        <taxon>Pseudonocardiales</taxon>
        <taxon>Pseudonocardiaceae</taxon>
        <taxon>Pseudonocardia</taxon>
    </lineage>
</organism>
<dbReference type="Pfam" id="PF00155">
    <property type="entry name" value="Aminotran_1_2"/>
    <property type="match status" value="1"/>
</dbReference>
<dbReference type="GO" id="GO:0008483">
    <property type="term" value="F:transaminase activity"/>
    <property type="evidence" value="ECO:0007669"/>
    <property type="project" value="UniProtKB-KW"/>
</dbReference>
<accession>A0ABP3YIX5</accession>
<keyword evidence="8" id="KW-1185">Reference proteome</keyword>
<dbReference type="InterPro" id="IPR015424">
    <property type="entry name" value="PyrdxlP-dep_Trfase"/>
</dbReference>
<dbReference type="PROSITE" id="PS50949">
    <property type="entry name" value="HTH_GNTR"/>
    <property type="match status" value="1"/>
</dbReference>
<dbReference type="Proteomes" id="UP001499967">
    <property type="component" value="Unassembled WGS sequence"/>
</dbReference>
<dbReference type="EMBL" id="BAAAHP010000157">
    <property type="protein sequence ID" value="GAA0895346.1"/>
    <property type="molecule type" value="Genomic_DNA"/>
</dbReference>
<evidence type="ECO:0000256" key="2">
    <source>
        <dbReference type="ARBA" id="ARBA00022898"/>
    </source>
</evidence>
<dbReference type="InterPro" id="IPR004839">
    <property type="entry name" value="Aminotransferase_I/II_large"/>
</dbReference>
<keyword evidence="7" id="KW-0032">Aminotransferase</keyword>
<name>A0ABP3YIX5_9PSEU</name>
<dbReference type="SMART" id="SM00345">
    <property type="entry name" value="HTH_GNTR"/>
    <property type="match status" value="1"/>
</dbReference>
<dbReference type="SUPFAM" id="SSF46785">
    <property type="entry name" value="Winged helix' DNA-binding domain"/>
    <property type="match status" value="1"/>
</dbReference>
<evidence type="ECO:0000259" key="6">
    <source>
        <dbReference type="PROSITE" id="PS50949"/>
    </source>
</evidence>
<sequence>MQLKRDNELGAIVDDYRALADAVAADIAVGRLRAGDRLPTQRRFARDRGIAVSTASRTYAELARRGLVAGEVGRGTFVRAASPPPSPVLAEPRPGVVDLEMNFPILDGQAELLAVALAGLVRADGLRAGLAPGRAAGTEAARRATAQLLAGPGWAPDPEQVLFAGNGRQAIAAAVGALVPVGGRLGVEALTYPVTRTIAARLGVEVVPLAVDGDGLQPDAVRAAGRLDAVFVQPTMHNPLGTTMPVARRRELAAVLVDQDVPAIEDRVYSFLRDDPPPLAAFAPEHVVVVDSLSKRVAPGTTLGFVVPPTARHQRVRGAIRAGGWLAPSFSVEAATRWMADGVVAEIQRAKREDAARRQALVAQRLAGFTVRADPAAYHCWWELPPPWRAETFVAAAARRGIAVTPAASYAAGAGHAPSAVRLALATPPLDVLATTLDVLAGLGRGAPGDDGTE</sequence>
<dbReference type="InterPro" id="IPR036390">
    <property type="entry name" value="WH_DNA-bd_sf"/>
</dbReference>
<dbReference type="SUPFAM" id="SSF53383">
    <property type="entry name" value="PLP-dependent transferases"/>
    <property type="match status" value="1"/>
</dbReference>
<evidence type="ECO:0000256" key="1">
    <source>
        <dbReference type="ARBA" id="ARBA00005384"/>
    </source>
</evidence>
<proteinExistence type="inferred from homology"/>
<dbReference type="InterPro" id="IPR051446">
    <property type="entry name" value="HTH_trans_reg/aminotransferase"/>
</dbReference>
<keyword evidence="3" id="KW-0805">Transcription regulation</keyword>
<evidence type="ECO:0000313" key="8">
    <source>
        <dbReference type="Proteomes" id="UP001499967"/>
    </source>
</evidence>
<reference evidence="8" key="1">
    <citation type="journal article" date="2019" name="Int. J. Syst. Evol. Microbiol.">
        <title>The Global Catalogue of Microorganisms (GCM) 10K type strain sequencing project: providing services to taxonomists for standard genome sequencing and annotation.</title>
        <authorList>
            <consortium name="The Broad Institute Genomics Platform"/>
            <consortium name="The Broad Institute Genome Sequencing Center for Infectious Disease"/>
            <person name="Wu L."/>
            <person name="Ma J."/>
        </authorList>
    </citation>
    <scope>NUCLEOTIDE SEQUENCE [LARGE SCALE GENOMIC DNA]</scope>
    <source>
        <strain evidence="8">JCM 11117</strain>
    </source>
</reference>
<keyword evidence="7" id="KW-0808">Transferase</keyword>
<gene>
    <name evidence="7" type="ORF">GCM10009559_50810</name>
</gene>
<protein>
    <submittedName>
        <fullName evidence="7">PLP-dependent aminotransferase family protein</fullName>
    </submittedName>
</protein>
<evidence type="ECO:0000256" key="3">
    <source>
        <dbReference type="ARBA" id="ARBA00023015"/>
    </source>
</evidence>